<reference evidence="2 3" key="1">
    <citation type="submission" date="2020-02" db="EMBL/GenBank/DDBJ databases">
        <title>Genome sequences of Thiorhodococcus mannitoliphagus and Thiorhodococcus minor, purple sulfur photosynthetic bacteria in the gammaproteobacterial family, Chromatiaceae.</title>
        <authorList>
            <person name="Aviles F.A."/>
            <person name="Meyer T.E."/>
            <person name="Kyndt J.A."/>
        </authorList>
    </citation>
    <scope>NUCLEOTIDE SEQUENCE [LARGE SCALE GENOMIC DNA]</scope>
    <source>
        <strain evidence="2 3">DSM 11518</strain>
    </source>
</reference>
<evidence type="ECO:0000313" key="3">
    <source>
        <dbReference type="Proteomes" id="UP000483379"/>
    </source>
</evidence>
<gene>
    <name evidence="2" type="ORF">G3446_17860</name>
</gene>
<name>A0A6M0K4A2_9GAMM</name>
<dbReference type="GO" id="GO:0016746">
    <property type="term" value="F:acyltransferase activity"/>
    <property type="evidence" value="ECO:0007669"/>
    <property type="project" value="UniProtKB-KW"/>
</dbReference>
<keyword evidence="2" id="KW-0808">Transferase</keyword>
<feature type="region of interest" description="Disordered" evidence="1">
    <location>
        <begin position="131"/>
        <end position="151"/>
    </location>
</feature>
<dbReference type="SUPFAM" id="SSF55729">
    <property type="entry name" value="Acyl-CoA N-acyltransferases (Nat)"/>
    <property type="match status" value="1"/>
</dbReference>
<dbReference type="Proteomes" id="UP000483379">
    <property type="component" value="Unassembled WGS sequence"/>
</dbReference>
<comment type="caution">
    <text evidence="2">The sequence shown here is derived from an EMBL/GenBank/DDBJ whole genome shotgun (WGS) entry which is preliminary data.</text>
</comment>
<dbReference type="RefSeq" id="WP_164454196.1">
    <property type="nucleotide sequence ID" value="NZ_JAAIJQ010000060.1"/>
</dbReference>
<dbReference type="InterPro" id="IPR022484">
    <property type="entry name" value="PEP-CTERM/exosrtase_acylTfrase"/>
</dbReference>
<keyword evidence="2" id="KW-0012">Acyltransferase</keyword>
<dbReference type="EMBL" id="JAAIJQ010000060">
    <property type="protein sequence ID" value="NEV63733.1"/>
    <property type="molecule type" value="Genomic_DNA"/>
</dbReference>
<sequence>MARASITERFDEYFQVLLATSPEQLEQVYQVRYEVFCQEFHYLAETQYPDHLERDEYDDFAQHALMIHRASRRPVGCIRLIKANQGGQAYTTLPFERHYEPLPDPPIDPGSLRRDRLGEMSRLAAVEAFRRRQNDEKKPVSLTEAHEPDAAGRRSSFPFIPVGLFMTGMSMFLRSSTDIAFAMMEPRLARLLQRFGVYFTQAGELVDYHGPRAPFFLERKGALDSLLPEVSELLSLIDTQLFAGTPDQSTSGHEER</sequence>
<dbReference type="Gene3D" id="3.40.630.30">
    <property type="match status" value="1"/>
</dbReference>
<protein>
    <submittedName>
        <fullName evidence="2">PEP-CTERM/exosortase system-associated acyltransferase</fullName>
    </submittedName>
</protein>
<evidence type="ECO:0000256" key="1">
    <source>
        <dbReference type="SAM" id="MobiDB-lite"/>
    </source>
</evidence>
<evidence type="ECO:0000313" key="2">
    <source>
        <dbReference type="EMBL" id="NEV63733.1"/>
    </source>
</evidence>
<proteinExistence type="predicted"/>
<accession>A0A6M0K4A2</accession>
<dbReference type="AlphaFoldDB" id="A0A6M0K4A2"/>
<dbReference type="NCBIfam" id="TIGR03694">
    <property type="entry name" value="exosort_acyl"/>
    <property type="match status" value="1"/>
</dbReference>
<keyword evidence="3" id="KW-1185">Reference proteome</keyword>
<dbReference type="InterPro" id="IPR016181">
    <property type="entry name" value="Acyl_CoA_acyltransferase"/>
</dbReference>
<organism evidence="2 3">
    <name type="scientific">Thiorhodococcus minor</name>
    <dbReference type="NCBI Taxonomy" id="57489"/>
    <lineage>
        <taxon>Bacteria</taxon>
        <taxon>Pseudomonadati</taxon>
        <taxon>Pseudomonadota</taxon>
        <taxon>Gammaproteobacteria</taxon>
        <taxon>Chromatiales</taxon>
        <taxon>Chromatiaceae</taxon>
        <taxon>Thiorhodococcus</taxon>
    </lineage>
</organism>
<dbReference type="Pfam" id="PF13444">
    <property type="entry name" value="Acetyltransf_5"/>
    <property type="match status" value="1"/>
</dbReference>